<dbReference type="AlphaFoldDB" id="A0A7Y9FS85"/>
<protein>
    <submittedName>
        <fullName evidence="1">Uncharacterized protein</fullName>
    </submittedName>
</protein>
<dbReference type="Proteomes" id="UP000517753">
    <property type="component" value="Unassembled WGS sequence"/>
</dbReference>
<name>A0A7Y9FS85_9SPHN</name>
<reference evidence="1 2" key="1">
    <citation type="submission" date="2020-07" db="EMBL/GenBank/DDBJ databases">
        <authorList>
            <person name="Partida-Martinez L."/>
            <person name="Huntemann M."/>
            <person name="Clum A."/>
            <person name="Wang J."/>
            <person name="Palaniappan K."/>
            <person name="Ritter S."/>
            <person name="Chen I.-M."/>
            <person name="Stamatis D."/>
            <person name="Reddy T."/>
            <person name="O'Malley R."/>
            <person name="Daum C."/>
            <person name="Shapiro N."/>
            <person name="Ivanova N."/>
            <person name="Kyrpides N."/>
            <person name="Woyke T."/>
        </authorList>
    </citation>
    <scope>NUCLEOTIDE SEQUENCE [LARGE SCALE GENOMIC DNA]</scope>
    <source>
        <strain evidence="1 2">AS2.3</strain>
    </source>
</reference>
<proteinExistence type="predicted"/>
<keyword evidence="2" id="KW-1185">Reference proteome</keyword>
<gene>
    <name evidence="1" type="ORF">HD841_004054</name>
</gene>
<evidence type="ECO:0000313" key="2">
    <source>
        <dbReference type="Proteomes" id="UP000517753"/>
    </source>
</evidence>
<dbReference type="EMBL" id="JACCBY010000010">
    <property type="protein sequence ID" value="NYD92232.1"/>
    <property type="molecule type" value="Genomic_DNA"/>
</dbReference>
<evidence type="ECO:0000313" key="1">
    <source>
        <dbReference type="EMBL" id="NYD92232.1"/>
    </source>
</evidence>
<accession>A0A7Y9FS85</accession>
<organism evidence="1 2">
    <name type="scientific">Sphingomonas melonis</name>
    <dbReference type="NCBI Taxonomy" id="152682"/>
    <lineage>
        <taxon>Bacteria</taxon>
        <taxon>Pseudomonadati</taxon>
        <taxon>Pseudomonadota</taxon>
        <taxon>Alphaproteobacteria</taxon>
        <taxon>Sphingomonadales</taxon>
        <taxon>Sphingomonadaceae</taxon>
        <taxon>Sphingomonas</taxon>
    </lineage>
</organism>
<dbReference type="RefSeq" id="WP_218845667.1">
    <property type="nucleotide sequence ID" value="NZ_JACCBY010000010.1"/>
</dbReference>
<sequence length="157" mass="17194">MVYFAMGPIDEVFWQTEPELFASLPGGAAIIDWFGFMPSFHDAHLADLTISNGTATIKIDAFRMTSEVDERGYFILDRHAQVTIAIGKVSGLLLRGDAQSIISQLGIRRIAEDRKISNTCVGPRAGDFEVSFDTSYGMEGTIFGEEVVLSLTPENPS</sequence>
<reference evidence="1 2" key="2">
    <citation type="submission" date="2020-08" db="EMBL/GenBank/DDBJ databases">
        <title>The Agave Microbiome: Exploring the role of microbial communities in plant adaptations to desert environments.</title>
        <authorList>
            <person name="Partida-Martinez L.P."/>
        </authorList>
    </citation>
    <scope>NUCLEOTIDE SEQUENCE [LARGE SCALE GENOMIC DNA]</scope>
    <source>
        <strain evidence="1 2">AS2.3</strain>
    </source>
</reference>
<comment type="caution">
    <text evidence="1">The sequence shown here is derived from an EMBL/GenBank/DDBJ whole genome shotgun (WGS) entry which is preliminary data.</text>
</comment>